<comment type="caution">
    <text evidence="1">The sequence shown here is derived from an EMBL/GenBank/DDBJ whole genome shotgun (WGS) entry which is preliminary data.</text>
</comment>
<sequence>MNIRKVDKHLKKIKIKDFKKLKRFIKTKNFTKGEITMENTMVRPCTPAESLKQSLIEMKLMREGKMDKRSYWDAMKDFDDDEDEDEE</sequence>
<accession>A0A949TP73</accession>
<proteinExistence type="predicted"/>
<name>A0A949TP73_9CLOT</name>
<dbReference type="Proteomes" id="UP000694308">
    <property type="component" value="Unassembled WGS sequence"/>
</dbReference>
<gene>
    <name evidence="1" type="ORF">I6U48_26545</name>
</gene>
<evidence type="ECO:0000313" key="1">
    <source>
        <dbReference type="EMBL" id="MBV7276444.1"/>
    </source>
</evidence>
<organism evidence="1 2">
    <name type="scientific">Clostridium thailandense</name>
    <dbReference type="NCBI Taxonomy" id="2794346"/>
    <lineage>
        <taxon>Bacteria</taxon>
        <taxon>Bacillati</taxon>
        <taxon>Bacillota</taxon>
        <taxon>Clostridia</taxon>
        <taxon>Eubacteriales</taxon>
        <taxon>Clostridiaceae</taxon>
        <taxon>Clostridium</taxon>
    </lineage>
</organism>
<dbReference type="EMBL" id="JAEEGC010000178">
    <property type="protein sequence ID" value="MBV7276444.1"/>
    <property type="molecule type" value="Genomic_DNA"/>
</dbReference>
<keyword evidence="2" id="KW-1185">Reference proteome</keyword>
<dbReference type="AlphaFoldDB" id="A0A949TP73"/>
<dbReference type="RefSeq" id="WP_218323525.1">
    <property type="nucleotide sequence ID" value="NZ_JAEEGC010000178.1"/>
</dbReference>
<evidence type="ECO:0000313" key="2">
    <source>
        <dbReference type="Proteomes" id="UP000694308"/>
    </source>
</evidence>
<protein>
    <submittedName>
        <fullName evidence="1">Uncharacterized protein</fullName>
    </submittedName>
</protein>
<reference evidence="1" key="1">
    <citation type="submission" date="2020-12" db="EMBL/GenBank/DDBJ databases">
        <title>Clostridium thailandense sp. nov., a novel acetogenic bacterium isolated from peat land soil in Thailand.</title>
        <authorList>
            <person name="Chaikitkaew S."/>
            <person name="Birkeland N.K."/>
        </authorList>
    </citation>
    <scope>NUCLEOTIDE SEQUENCE</scope>
    <source>
        <strain evidence="1">PL3</strain>
    </source>
</reference>